<keyword evidence="5" id="KW-1185">Reference proteome</keyword>
<evidence type="ECO:0000313" key="5">
    <source>
        <dbReference type="Proteomes" id="UP001529272"/>
    </source>
</evidence>
<reference evidence="2 4" key="1">
    <citation type="journal article" date="2017" name="Lancet Infect. Dis.">
        <title>Global outbreak of severe Mycobacterium chimaera disease after cardiac surgery: a molecular epidemiological study.</title>
        <authorList>
            <person name="van Ingen J."/>
            <person name="Kohl T."/>
            <person name="Kranzer K."/>
            <person name="Hasse B."/>
            <person name="Keller P."/>
            <person name="Szafranska A."/>
            <person name="Hillemann D."/>
            <person name="Chand M."/>
            <person name="Schreiber P."/>
            <person name="Sommerstein R."/>
            <person name="Berger C."/>
            <person name="Genoni M."/>
            <person name="Ruegg C."/>
            <person name="Troillet N."/>
            <person name="Widmer A.F."/>
            <person name="Becker S.L."/>
            <person name="Herrmann M."/>
            <person name="Eckmanns T."/>
            <person name="Haller S."/>
            <person name="Hoeller C."/>
            <person name="Debast S.B."/>
            <person name="Wolfhagen M.J."/>
            <person name="Hopman J."/>
            <person name="Kluytmans J."/>
            <person name="Langelaar M."/>
            <person name="Notermans D.W."/>
            <person name="ten Oever J."/>
            <person name="van den Barselaar P."/>
            <person name="Vonk A.B.A."/>
            <person name="Vos M.C."/>
            <person name="Ahmed N."/>
            <person name="Brown T."/>
            <person name="Crook D."/>
            <person name="Lamagni T."/>
            <person name="Phin N."/>
            <person name="Smith E.G."/>
            <person name="Zambon M."/>
            <person name="Serr A."/>
            <person name="Goetting T."/>
            <person name="Ebner W."/>
            <person name="Thuermer A."/>
            <person name="Utpatel C."/>
            <person name="Sproer C."/>
            <person name="Bunk B."/>
            <person name="Nubel U."/>
            <person name="Bloemberg G."/>
            <person name="Bottger E."/>
            <person name="Niemann S."/>
            <person name="Wagner D."/>
            <person name="Sax H."/>
        </authorList>
    </citation>
    <scope>NUCLEOTIDE SEQUENCE [LARGE SCALE GENOMIC DNA]</scope>
    <source>
        <strain evidence="2 4">ZUERICH-2</strain>
    </source>
</reference>
<sequence length="125" mass="13302">MKGHTYPEQPSTDHKRSSAPPCGSPNYRAYRRLDPLLQPQRPMEVDGPLDVDPALRLDSSSSWGGLNVDAFLVAVVGEAGGGGVPAHFVFTDDPSDRLPDGGSTGQASTYNPPARPPPNSIPPLW</sequence>
<feature type="region of interest" description="Disordered" evidence="1">
    <location>
        <begin position="83"/>
        <end position="125"/>
    </location>
</feature>
<reference evidence="5" key="3">
    <citation type="submission" date="2023-06" db="EMBL/GenBank/DDBJ databases">
        <title>Itaconate inhibition of nontuberculous mycobacteria.</title>
        <authorList>
            <person name="Spilker T."/>
        </authorList>
    </citation>
    <scope>NUCLEOTIDE SEQUENCE [LARGE SCALE GENOMIC DNA]</scope>
    <source>
        <strain evidence="5">FLAC1071</strain>
    </source>
</reference>
<dbReference type="EMBL" id="JASZZX010000056">
    <property type="protein sequence ID" value="MDM3930009.1"/>
    <property type="molecule type" value="Genomic_DNA"/>
</dbReference>
<dbReference type="EMBL" id="CP015267">
    <property type="protein sequence ID" value="ASL14393.1"/>
    <property type="molecule type" value="Genomic_DNA"/>
</dbReference>
<evidence type="ECO:0000256" key="1">
    <source>
        <dbReference type="SAM" id="MobiDB-lite"/>
    </source>
</evidence>
<accession>A0A220YA39</accession>
<reference evidence="3" key="4">
    <citation type="submission" date="2023-06" db="EMBL/GenBank/DDBJ databases">
        <authorList>
            <person name="Spilker T."/>
        </authorList>
    </citation>
    <scope>NUCLEOTIDE SEQUENCE</scope>
    <source>
        <strain evidence="3">FLAC1071</strain>
    </source>
</reference>
<evidence type="ECO:0000313" key="3">
    <source>
        <dbReference type="EMBL" id="MDM3930009.1"/>
    </source>
</evidence>
<evidence type="ECO:0000313" key="2">
    <source>
        <dbReference type="EMBL" id="ASL14393.1"/>
    </source>
</evidence>
<evidence type="ECO:0000313" key="4">
    <source>
        <dbReference type="Proteomes" id="UP000198286"/>
    </source>
</evidence>
<feature type="compositionally biased region" description="Pro residues" evidence="1">
    <location>
        <begin position="113"/>
        <end position="125"/>
    </location>
</feature>
<gene>
    <name evidence="2" type="ORF">MYCOZU2_01974</name>
    <name evidence="3" type="ORF">QRB35_29070</name>
</gene>
<dbReference type="Proteomes" id="UP001529272">
    <property type="component" value="Unassembled WGS sequence"/>
</dbReference>
<dbReference type="Proteomes" id="UP000198286">
    <property type="component" value="Chromosome"/>
</dbReference>
<feature type="region of interest" description="Disordered" evidence="1">
    <location>
        <begin position="1"/>
        <end position="59"/>
    </location>
</feature>
<organism evidence="2 4">
    <name type="scientific">Mycobacterium intracellulare subsp. chimaera</name>
    <dbReference type="NCBI Taxonomy" id="222805"/>
    <lineage>
        <taxon>Bacteria</taxon>
        <taxon>Bacillati</taxon>
        <taxon>Actinomycetota</taxon>
        <taxon>Actinomycetes</taxon>
        <taxon>Mycobacteriales</taxon>
        <taxon>Mycobacteriaceae</taxon>
        <taxon>Mycobacterium</taxon>
        <taxon>Mycobacterium avium complex (MAC)</taxon>
    </lineage>
</organism>
<proteinExistence type="predicted"/>
<dbReference type="RefSeq" id="WP_142383139.1">
    <property type="nucleotide sequence ID" value="NZ_CP012885.2"/>
</dbReference>
<name>A0A220YA39_MYCIT</name>
<reference evidence="3 5" key="2">
    <citation type="submission" date="2023-06" db="EMBL/GenBank/DDBJ databases">
        <title>Itaconate inhibition of nontuberculous mycobacteria.</title>
        <authorList>
            <person name="Breen P."/>
            <person name="Zimbric M."/>
            <person name="Caverly L."/>
        </authorList>
    </citation>
    <scope>NUCLEOTIDE SEQUENCE [LARGE SCALE GENOMIC DNA]</scope>
    <source>
        <strain evidence="3 5">FLAC1071</strain>
    </source>
</reference>
<dbReference type="AlphaFoldDB" id="A0A220YA39"/>
<protein>
    <submittedName>
        <fullName evidence="2">Uncharacterized protein</fullName>
    </submittedName>
</protein>